<proteinExistence type="predicted"/>
<evidence type="ECO:0008006" key="3">
    <source>
        <dbReference type="Google" id="ProtNLM"/>
    </source>
</evidence>
<sequence length="339" mass="39116">MKKITILAIIALLLLIFINPSKISTFNGLSSNTDSIKEIRTIDFTGEIQYLEYKNRLCLLNDNELKIIDEEGKDIQTQEMQSGNTKIYSNIYIDVLNKNDNKGFSLDENGNVAFSTKVSPETFLYESINKYVFVDALKGSEKETLKILNNDGEVNNRIEVDGKITNIKAMDDYILMSYISITNEIQNKLILYDENGNIKKETEFNDIILDILKMDENIYIVFEDSIKILDKELNEKSSIKIEGVSLIEQNNENNIFIKNYQGNWGYIKDGKYRSIKTKETNLNIEGIKDTYLLYSDKSIYNDKQKQIINFNEEIKDIEAIGQDSIAVVFKNKIKIYKIL</sequence>
<dbReference type="EMBL" id="JACRWE010000011">
    <property type="protein sequence ID" value="MBC5998179.1"/>
    <property type="molecule type" value="Genomic_DNA"/>
</dbReference>
<protein>
    <recommendedName>
        <fullName evidence="3">WG repeat-containing protein</fullName>
    </recommendedName>
</protein>
<gene>
    <name evidence="1" type="ORF">H8923_15600</name>
</gene>
<keyword evidence="2" id="KW-1185">Reference proteome</keyword>
<dbReference type="Proteomes" id="UP000609849">
    <property type="component" value="Unassembled WGS sequence"/>
</dbReference>
<evidence type="ECO:0000313" key="2">
    <source>
        <dbReference type="Proteomes" id="UP000609849"/>
    </source>
</evidence>
<name>A0ABR7JTF5_9FIRM</name>
<dbReference type="RefSeq" id="WP_153972786.1">
    <property type="nucleotide sequence ID" value="NZ_JACRWE010000011.1"/>
</dbReference>
<comment type="caution">
    <text evidence="1">The sequence shown here is derived from an EMBL/GenBank/DDBJ whole genome shotgun (WGS) entry which is preliminary data.</text>
</comment>
<evidence type="ECO:0000313" key="1">
    <source>
        <dbReference type="EMBL" id="MBC5998179.1"/>
    </source>
</evidence>
<reference evidence="1 2" key="1">
    <citation type="submission" date="2020-08" db="EMBL/GenBank/DDBJ databases">
        <authorList>
            <person name="Liu C."/>
            <person name="Sun Q."/>
        </authorList>
    </citation>
    <scope>NUCLEOTIDE SEQUENCE [LARGE SCALE GENOMIC DNA]</scope>
    <source>
        <strain evidence="1 2">NSJ-18</strain>
    </source>
</reference>
<accession>A0ABR7JTF5</accession>
<organism evidence="1 2">
    <name type="scientific">Romboutsia faecis</name>
    <dbReference type="NCBI Taxonomy" id="2764597"/>
    <lineage>
        <taxon>Bacteria</taxon>
        <taxon>Bacillati</taxon>
        <taxon>Bacillota</taxon>
        <taxon>Clostridia</taxon>
        <taxon>Peptostreptococcales</taxon>
        <taxon>Peptostreptococcaceae</taxon>
        <taxon>Romboutsia</taxon>
    </lineage>
</organism>